<dbReference type="Proteomes" id="UP000233618">
    <property type="component" value="Unassembled WGS sequence"/>
</dbReference>
<keyword evidence="3" id="KW-1185">Reference proteome</keyword>
<organism evidence="2 3">
    <name type="scientific">Labilibaculum manganireducens</name>
    <dbReference type="NCBI Taxonomy" id="1940525"/>
    <lineage>
        <taxon>Bacteria</taxon>
        <taxon>Pseudomonadati</taxon>
        <taxon>Bacteroidota</taxon>
        <taxon>Bacteroidia</taxon>
        <taxon>Marinilabiliales</taxon>
        <taxon>Marinifilaceae</taxon>
        <taxon>Labilibaculum</taxon>
    </lineage>
</organism>
<gene>
    <name evidence="2" type="ORF">BZG01_17945</name>
</gene>
<sequence>MMEGYIGEIRFFAGNFAPRGWMFCDGEMLTIQEYTPLFAIISSYYGGDARTNFALPDLRQKVAIGTGRGPGLSYYQLSQRGGASQLTLSEQQMPQHSHTMKAAQGNGDLNSPSGAYPAASNGVITAGRDSYTYQNAAYSNQTPNTQMNGAAIGEAGQSIPHNNMQPYLACNYIICVNGLFPSRN</sequence>
<feature type="domain" description="Phage tail collar" evidence="1">
    <location>
        <begin position="7"/>
        <end position="62"/>
    </location>
</feature>
<dbReference type="EMBL" id="MVDE01000038">
    <property type="protein sequence ID" value="PKQ62113.1"/>
    <property type="molecule type" value="Genomic_DNA"/>
</dbReference>
<evidence type="ECO:0000259" key="1">
    <source>
        <dbReference type="Pfam" id="PF07484"/>
    </source>
</evidence>
<accession>A0A2N3HVQ6</accession>
<dbReference type="InterPro" id="IPR011083">
    <property type="entry name" value="Phage_tail_collar_dom"/>
</dbReference>
<protein>
    <recommendedName>
        <fullName evidence="1">Phage tail collar domain-containing protein</fullName>
    </recommendedName>
</protein>
<dbReference type="Gene3D" id="3.90.1340.10">
    <property type="entry name" value="Phage tail collar domain"/>
    <property type="match status" value="1"/>
</dbReference>
<proteinExistence type="predicted"/>
<dbReference type="InterPro" id="IPR037053">
    <property type="entry name" value="Phage_tail_collar_dom_sf"/>
</dbReference>
<dbReference type="AlphaFoldDB" id="A0A2N3HVQ6"/>
<evidence type="ECO:0000313" key="3">
    <source>
        <dbReference type="Proteomes" id="UP000233618"/>
    </source>
</evidence>
<reference evidence="2 3" key="1">
    <citation type="journal article" date="2017" name="Front. Microbiol.">
        <title>Labilibaculum manganireducens gen. nov., sp. nov. and Labilibaculum filiforme sp. nov., Novel Bacteroidetes Isolated from Subsurface Sediments of the Baltic Sea.</title>
        <authorList>
            <person name="Vandieken V."/>
            <person name="Marshall I.P."/>
            <person name="Niemann H."/>
            <person name="Engelen B."/>
            <person name="Cypionka H."/>
        </authorList>
    </citation>
    <scope>NUCLEOTIDE SEQUENCE [LARGE SCALE GENOMIC DNA]</scope>
    <source>
        <strain evidence="2 3">59.10-2M</strain>
    </source>
</reference>
<dbReference type="Pfam" id="PF07484">
    <property type="entry name" value="Collar"/>
    <property type="match status" value="1"/>
</dbReference>
<evidence type="ECO:0000313" key="2">
    <source>
        <dbReference type="EMBL" id="PKQ62113.1"/>
    </source>
</evidence>
<comment type="caution">
    <text evidence="2">The sequence shown here is derived from an EMBL/GenBank/DDBJ whole genome shotgun (WGS) entry which is preliminary data.</text>
</comment>
<name>A0A2N3HVQ6_9BACT</name>
<dbReference type="SUPFAM" id="SSF88874">
    <property type="entry name" value="Receptor-binding domain of short tail fibre protein gp12"/>
    <property type="match status" value="1"/>
</dbReference>